<dbReference type="InterPro" id="IPR011042">
    <property type="entry name" value="6-blade_b-propeller_TolB-like"/>
</dbReference>
<dbReference type="EMBL" id="ABEXCJ040000009">
    <property type="protein sequence ID" value="ELR5219301.1"/>
    <property type="molecule type" value="Genomic_DNA"/>
</dbReference>
<evidence type="ECO:0000313" key="1">
    <source>
        <dbReference type="EMBL" id="ELR5219301.1"/>
    </source>
</evidence>
<dbReference type="Gene3D" id="2.120.10.30">
    <property type="entry name" value="TolB, C-terminal domain"/>
    <property type="match status" value="1"/>
</dbReference>
<dbReference type="SUPFAM" id="SSF82171">
    <property type="entry name" value="DPP6 N-terminal domain-like"/>
    <property type="match status" value="1"/>
</dbReference>
<gene>
    <name evidence="2" type="ORF">M0K77_003850</name>
    <name evidence="1" type="ORF">M0K77_RS19250</name>
</gene>
<accession>A0AAD2ZK74</accession>
<proteinExistence type="predicted"/>
<evidence type="ECO:0000313" key="2">
    <source>
        <dbReference type="EMBL" id="EMR4591488.1"/>
    </source>
</evidence>
<reference evidence="1" key="1">
    <citation type="submission" date="2023-10" db="EMBL/GenBank/DDBJ databases">
        <authorList>
            <consortium name="Clinical and Environmental Microbiology Branch: Whole genome sequencing antimicrobial resistance pathogens in the healthcare setting"/>
        </authorList>
    </citation>
    <scope>NUCLEOTIDE SEQUENCE</scope>
    <source>
        <strain evidence="1">2020QW-00022</strain>
    </source>
</reference>
<name>A0AAD2ZK74_PRORE</name>
<sequence length="445" mass="50621">MMSKDNRLNNKLPYKETRLTHDERSHQLTNINVWTPDSQWLAYDIRPNGSSFTGLSIEKIHVKTRQVVEVYRASHGAHVGVVTVSPQPPIQYAFIHGPEYPDDQWQYDFHHRRGVYVKDEQLNVAHSIDAMCITPPYLVGALRGGTHVHVFSPDGKWLSFTYNDHIMHELDVQLDQRNVAIAVPIGPINVNPKKHAREYSGDYFCCVVTQTTPQPKANSDEISRAYEEGWVGQKGYQKQSGEWQERALVFIGDTHSTNGEIIPEIYIVDLPSQLEDYMIAGEFPIQGTESSMPSPPRGILQRRLTYTQDKKFPGLAKQPRHWLRTSPDGKSIACLMNDDDGNAQLWLVDTLTGTQRQITHGSSPLQSAFNWDSKGEHICFIRDNSVMYCHVVTGTMQKLTEWTELAPVADAVVFSPNDELIAFMRDIDGFRQIYTVETGLKRQIK</sequence>
<dbReference type="Pfam" id="PF12566">
    <property type="entry name" value="DUF3748"/>
    <property type="match status" value="1"/>
</dbReference>
<protein>
    <submittedName>
        <fullName evidence="1">DUF3748 domain-containing protein</fullName>
    </submittedName>
</protein>
<dbReference type="AlphaFoldDB" id="A0AAD2ZK74"/>
<comment type="caution">
    <text evidence="1">The sequence shown here is derived from an EMBL/GenBank/DDBJ whole genome shotgun (WGS) entry which is preliminary data.</text>
</comment>
<organism evidence="1">
    <name type="scientific">Providencia rettgeri</name>
    <dbReference type="NCBI Taxonomy" id="587"/>
    <lineage>
        <taxon>Bacteria</taxon>
        <taxon>Pseudomonadati</taxon>
        <taxon>Pseudomonadota</taxon>
        <taxon>Gammaproteobacteria</taxon>
        <taxon>Enterobacterales</taxon>
        <taxon>Morganellaceae</taxon>
        <taxon>Providencia</taxon>
    </lineage>
</organism>
<dbReference type="EMBL" id="ABEXCJ050000009">
    <property type="protein sequence ID" value="EMR4591488.1"/>
    <property type="molecule type" value="Genomic_DNA"/>
</dbReference>
<dbReference type="InterPro" id="IPR022223">
    <property type="entry name" value="DUF3748"/>
</dbReference>